<dbReference type="OrthoDB" id="10566023at2759"/>
<reference evidence="1 2" key="1">
    <citation type="submission" date="2016-09" db="EMBL/GenBank/DDBJ databases">
        <title>The draft genome of Dichanthelium oligosanthes: A C3 panicoid grass species.</title>
        <authorList>
            <person name="Studer A.J."/>
            <person name="Schnable J.C."/>
            <person name="Brutnell T.P."/>
        </authorList>
    </citation>
    <scope>NUCLEOTIDE SEQUENCE [LARGE SCALE GENOMIC DNA]</scope>
    <source>
        <strain evidence="2">cv. Kellogg 1175</strain>
        <tissue evidence="1">Leaf</tissue>
    </source>
</reference>
<comment type="caution">
    <text evidence="1">The sequence shown here is derived from an EMBL/GenBank/DDBJ whole genome shotgun (WGS) entry which is preliminary data.</text>
</comment>
<keyword evidence="2" id="KW-1185">Reference proteome</keyword>
<evidence type="ECO:0000313" key="2">
    <source>
        <dbReference type="Proteomes" id="UP000095767"/>
    </source>
</evidence>
<accession>A0A1E5UIS3</accession>
<sequence>MELMAPPASTVAVTRLTPLQVVDIFLHNSTVRAIHHTRSVPDGFTSEANGTMRAASFQFPDIGESYMLSSRNEFIFFGIGVQATLYGKKYRNDSSNSNITGCVSASTSSGPFKYGHCSGSMPAAMPPSSQAARRRKWSSKCSWIRAIY</sequence>
<proteinExistence type="predicted"/>
<protein>
    <submittedName>
        <fullName evidence="1">Uncharacterized protein</fullName>
    </submittedName>
</protein>
<gene>
    <name evidence="1" type="ORF">BAE44_0026286</name>
</gene>
<dbReference type="AlphaFoldDB" id="A0A1E5UIS3"/>
<dbReference type="STRING" id="888268.A0A1E5UIS3"/>
<name>A0A1E5UIS3_9POAL</name>
<dbReference type="EMBL" id="LWDX02076170">
    <property type="protein sequence ID" value="OEL12695.1"/>
    <property type="molecule type" value="Genomic_DNA"/>
</dbReference>
<organism evidence="1 2">
    <name type="scientific">Dichanthelium oligosanthes</name>
    <dbReference type="NCBI Taxonomy" id="888268"/>
    <lineage>
        <taxon>Eukaryota</taxon>
        <taxon>Viridiplantae</taxon>
        <taxon>Streptophyta</taxon>
        <taxon>Embryophyta</taxon>
        <taxon>Tracheophyta</taxon>
        <taxon>Spermatophyta</taxon>
        <taxon>Magnoliopsida</taxon>
        <taxon>Liliopsida</taxon>
        <taxon>Poales</taxon>
        <taxon>Poaceae</taxon>
        <taxon>PACMAD clade</taxon>
        <taxon>Panicoideae</taxon>
        <taxon>Panicodae</taxon>
        <taxon>Paniceae</taxon>
        <taxon>Dichantheliinae</taxon>
        <taxon>Dichanthelium</taxon>
    </lineage>
</organism>
<dbReference type="Proteomes" id="UP000095767">
    <property type="component" value="Unassembled WGS sequence"/>
</dbReference>
<evidence type="ECO:0000313" key="1">
    <source>
        <dbReference type="EMBL" id="OEL12695.1"/>
    </source>
</evidence>